<keyword evidence="2" id="KW-1133">Transmembrane helix</keyword>
<dbReference type="AlphaFoldDB" id="A0A0F9AC70"/>
<feature type="non-terminal residue" evidence="3">
    <location>
        <position position="272"/>
    </location>
</feature>
<reference evidence="3" key="1">
    <citation type="journal article" date="2015" name="Nature">
        <title>Complex archaea that bridge the gap between prokaryotes and eukaryotes.</title>
        <authorList>
            <person name="Spang A."/>
            <person name="Saw J.H."/>
            <person name="Jorgensen S.L."/>
            <person name="Zaremba-Niedzwiedzka K."/>
            <person name="Martijn J."/>
            <person name="Lind A.E."/>
            <person name="van Eijk R."/>
            <person name="Schleper C."/>
            <person name="Guy L."/>
            <person name="Ettema T.J."/>
        </authorList>
    </citation>
    <scope>NUCLEOTIDE SEQUENCE</scope>
</reference>
<protein>
    <submittedName>
        <fullName evidence="3">Uncharacterized protein</fullName>
    </submittedName>
</protein>
<feature type="region of interest" description="Disordered" evidence="1">
    <location>
        <begin position="244"/>
        <end position="272"/>
    </location>
</feature>
<evidence type="ECO:0000313" key="3">
    <source>
        <dbReference type="EMBL" id="KKL07164.1"/>
    </source>
</evidence>
<dbReference type="EMBL" id="LAZR01043402">
    <property type="protein sequence ID" value="KKL07164.1"/>
    <property type="molecule type" value="Genomic_DNA"/>
</dbReference>
<keyword evidence="2" id="KW-0472">Membrane</keyword>
<organism evidence="3">
    <name type="scientific">marine sediment metagenome</name>
    <dbReference type="NCBI Taxonomy" id="412755"/>
    <lineage>
        <taxon>unclassified sequences</taxon>
        <taxon>metagenomes</taxon>
        <taxon>ecological metagenomes</taxon>
    </lineage>
</organism>
<feature type="compositionally biased region" description="Basic and acidic residues" evidence="1">
    <location>
        <begin position="261"/>
        <end position="272"/>
    </location>
</feature>
<sequence>MRKSSLPKLTIISSLIIFILSALYFLQSRINHLRKESNQDSLYLDPTETIPMILLGSFRGVLVDFLWIRGIARFEERKFYELLAINNLIAKLQPQFPSVWIFQAWNMSYNIAHEWESPENKWKWIKAGLEFAEKGALKNPTSGDLFFEIGYIYFHKFDSVSFKYNDFYRKQLMEETGKDNYEQALYWVRKSLDYSSMLRSKLVIERAVCYILWRASLRAEKEGKLRDAFEYAKASIKEWENYLERHPEDPDGKAGSSLKTINEKKIQLEQQI</sequence>
<name>A0A0F9AC70_9ZZZZ</name>
<evidence type="ECO:0000256" key="2">
    <source>
        <dbReference type="SAM" id="Phobius"/>
    </source>
</evidence>
<keyword evidence="2" id="KW-0812">Transmembrane</keyword>
<proteinExistence type="predicted"/>
<accession>A0A0F9AC70</accession>
<comment type="caution">
    <text evidence="3">The sequence shown here is derived from an EMBL/GenBank/DDBJ whole genome shotgun (WGS) entry which is preliminary data.</text>
</comment>
<evidence type="ECO:0000256" key="1">
    <source>
        <dbReference type="SAM" id="MobiDB-lite"/>
    </source>
</evidence>
<feature type="transmembrane region" description="Helical" evidence="2">
    <location>
        <begin position="9"/>
        <end position="30"/>
    </location>
</feature>
<gene>
    <name evidence="3" type="ORF">LCGC14_2588770</name>
</gene>